<organism evidence="2 3">
    <name type="scientific">Plakobranchus ocellatus</name>
    <dbReference type="NCBI Taxonomy" id="259542"/>
    <lineage>
        <taxon>Eukaryota</taxon>
        <taxon>Metazoa</taxon>
        <taxon>Spiralia</taxon>
        <taxon>Lophotrochozoa</taxon>
        <taxon>Mollusca</taxon>
        <taxon>Gastropoda</taxon>
        <taxon>Heterobranchia</taxon>
        <taxon>Euthyneura</taxon>
        <taxon>Panpulmonata</taxon>
        <taxon>Sacoglossa</taxon>
        <taxon>Placobranchoidea</taxon>
        <taxon>Plakobranchidae</taxon>
        <taxon>Plakobranchus</taxon>
    </lineage>
</organism>
<comment type="caution">
    <text evidence="2">The sequence shown here is derived from an EMBL/GenBank/DDBJ whole genome shotgun (WGS) entry which is preliminary data.</text>
</comment>
<name>A0AAV3YLB8_9GAST</name>
<protein>
    <submittedName>
        <fullName evidence="2">Uncharacterized protein</fullName>
    </submittedName>
</protein>
<evidence type="ECO:0000256" key="1">
    <source>
        <dbReference type="SAM" id="MobiDB-lite"/>
    </source>
</evidence>
<dbReference type="Proteomes" id="UP000735302">
    <property type="component" value="Unassembled WGS sequence"/>
</dbReference>
<evidence type="ECO:0000313" key="2">
    <source>
        <dbReference type="EMBL" id="GFN83017.1"/>
    </source>
</evidence>
<evidence type="ECO:0000313" key="3">
    <source>
        <dbReference type="Proteomes" id="UP000735302"/>
    </source>
</evidence>
<gene>
    <name evidence="2" type="ORF">PoB_000952300</name>
</gene>
<feature type="non-terminal residue" evidence="2">
    <location>
        <position position="112"/>
    </location>
</feature>
<accession>A0AAV3YLB8</accession>
<dbReference type="AlphaFoldDB" id="A0AAV3YLB8"/>
<reference evidence="2 3" key="1">
    <citation type="journal article" date="2021" name="Elife">
        <title>Chloroplast acquisition without the gene transfer in kleptoplastic sea slugs, Plakobranchus ocellatus.</title>
        <authorList>
            <person name="Maeda T."/>
            <person name="Takahashi S."/>
            <person name="Yoshida T."/>
            <person name="Shimamura S."/>
            <person name="Takaki Y."/>
            <person name="Nagai Y."/>
            <person name="Toyoda A."/>
            <person name="Suzuki Y."/>
            <person name="Arimoto A."/>
            <person name="Ishii H."/>
            <person name="Satoh N."/>
            <person name="Nishiyama T."/>
            <person name="Hasebe M."/>
            <person name="Maruyama T."/>
            <person name="Minagawa J."/>
            <person name="Obokata J."/>
            <person name="Shigenobu S."/>
        </authorList>
    </citation>
    <scope>NUCLEOTIDE SEQUENCE [LARGE SCALE GENOMIC DNA]</scope>
</reference>
<proteinExistence type="predicted"/>
<feature type="region of interest" description="Disordered" evidence="1">
    <location>
        <begin position="1"/>
        <end position="76"/>
    </location>
</feature>
<keyword evidence="3" id="KW-1185">Reference proteome</keyword>
<dbReference type="EMBL" id="BLXT01001068">
    <property type="protein sequence ID" value="GFN83017.1"/>
    <property type="molecule type" value="Genomic_DNA"/>
</dbReference>
<feature type="compositionally biased region" description="Basic and acidic residues" evidence="1">
    <location>
        <begin position="1"/>
        <end position="36"/>
    </location>
</feature>
<sequence length="112" mass="12466">MHEDWDLEKEWSEGDIENSKTNRLTGCDRQHGKEISATDVSDFHGSPVEAKGHNLKHTQASPTSRRYGGNGAPLRHLQDINDRPRMCWACVMRPSVAGNYGDGLCFRGAPCV</sequence>